<feature type="compositionally biased region" description="Polar residues" evidence="1">
    <location>
        <begin position="27"/>
        <end position="37"/>
    </location>
</feature>
<evidence type="ECO:0000256" key="1">
    <source>
        <dbReference type="SAM" id="MobiDB-lite"/>
    </source>
</evidence>
<evidence type="ECO:0000313" key="3">
    <source>
        <dbReference type="Proteomes" id="UP001165121"/>
    </source>
</evidence>
<comment type="caution">
    <text evidence="2">The sequence shown here is derived from an EMBL/GenBank/DDBJ whole genome shotgun (WGS) entry which is preliminary data.</text>
</comment>
<name>A0A9W6YGS2_9STRA</name>
<feature type="compositionally biased region" description="Polar residues" evidence="1">
    <location>
        <begin position="87"/>
        <end position="119"/>
    </location>
</feature>
<dbReference type="EMBL" id="BSXT01006316">
    <property type="protein sequence ID" value="GMF62337.1"/>
    <property type="molecule type" value="Genomic_DNA"/>
</dbReference>
<reference evidence="2" key="1">
    <citation type="submission" date="2023-04" db="EMBL/GenBank/DDBJ databases">
        <title>Phytophthora fragariaefolia NBRC 109709.</title>
        <authorList>
            <person name="Ichikawa N."/>
            <person name="Sato H."/>
            <person name="Tonouchi N."/>
        </authorList>
    </citation>
    <scope>NUCLEOTIDE SEQUENCE</scope>
    <source>
        <strain evidence="2">NBRC 109709</strain>
    </source>
</reference>
<feature type="region of interest" description="Disordered" evidence="1">
    <location>
        <begin position="1"/>
        <end position="159"/>
    </location>
</feature>
<evidence type="ECO:0000313" key="2">
    <source>
        <dbReference type="EMBL" id="GMF62337.1"/>
    </source>
</evidence>
<sequence length="159" mass="17112">MASHRVASGRSTEEFSAESTGPLPWKSPSQWDPTSATPAGRTHRVPPLTQMEERPGTEDPLQPRQVELVSAHGKGARPSEDPKSGAESPSQRETSQYDQAAPTSFRHQLTSGGELSESTAPLRRPRLTEVGCEGAEEAELSGGDVEPIAESSALWRTPR</sequence>
<keyword evidence="3" id="KW-1185">Reference proteome</keyword>
<organism evidence="2 3">
    <name type="scientific">Phytophthora fragariaefolia</name>
    <dbReference type="NCBI Taxonomy" id="1490495"/>
    <lineage>
        <taxon>Eukaryota</taxon>
        <taxon>Sar</taxon>
        <taxon>Stramenopiles</taxon>
        <taxon>Oomycota</taxon>
        <taxon>Peronosporomycetes</taxon>
        <taxon>Peronosporales</taxon>
        <taxon>Peronosporaceae</taxon>
        <taxon>Phytophthora</taxon>
    </lineage>
</organism>
<proteinExistence type="predicted"/>
<dbReference type="AlphaFoldDB" id="A0A9W6YGS2"/>
<accession>A0A9W6YGS2</accession>
<gene>
    <name evidence="2" type="ORF">Pfra01_002719700</name>
</gene>
<dbReference type="Proteomes" id="UP001165121">
    <property type="component" value="Unassembled WGS sequence"/>
</dbReference>
<protein>
    <submittedName>
        <fullName evidence="2">Unnamed protein product</fullName>
    </submittedName>
</protein>